<dbReference type="OrthoDB" id="10290178at2759"/>
<organism evidence="1 2">
    <name type="scientific">Elsinoe batatas</name>
    <dbReference type="NCBI Taxonomy" id="2601811"/>
    <lineage>
        <taxon>Eukaryota</taxon>
        <taxon>Fungi</taxon>
        <taxon>Dikarya</taxon>
        <taxon>Ascomycota</taxon>
        <taxon>Pezizomycotina</taxon>
        <taxon>Dothideomycetes</taxon>
        <taxon>Dothideomycetidae</taxon>
        <taxon>Myriangiales</taxon>
        <taxon>Elsinoaceae</taxon>
        <taxon>Elsinoe</taxon>
    </lineage>
</organism>
<evidence type="ECO:0000313" key="1">
    <source>
        <dbReference type="EMBL" id="KAG8625769.1"/>
    </source>
</evidence>
<dbReference type="Proteomes" id="UP000809789">
    <property type="component" value="Unassembled WGS sequence"/>
</dbReference>
<dbReference type="EMBL" id="JAESVG020000007">
    <property type="protein sequence ID" value="KAG8625769.1"/>
    <property type="molecule type" value="Genomic_DNA"/>
</dbReference>
<name>A0A8K0PHN0_9PEZI</name>
<evidence type="ECO:0000313" key="2">
    <source>
        <dbReference type="Proteomes" id="UP000809789"/>
    </source>
</evidence>
<protein>
    <submittedName>
        <fullName evidence="1">Uncharacterized protein</fullName>
    </submittedName>
</protein>
<keyword evidence="2" id="KW-1185">Reference proteome</keyword>
<reference evidence="1" key="1">
    <citation type="submission" date="2021-07" db="EMBL/GenBank/DDBJ databases">
        <title>Elsinoe batatas strain:CRI-CJ2 Genome sequencing and assembly.</title>
        <authorList>
            <person name="Huang L."/>
        </authorList>
    </citation>
    <scope>NUCLEOTIDE SEQUENCE</scope>
    <source>
        <strain evidence="1">CRI-CJ2</strain>
    </source>
</reference>
<gene>
    <name evidence="1" type="ORF">KVT40_006170</name>
</gene>
<dbReference type="AlphaFoldDB" id="A0A8K0PHN0"/>
<accession>A0A8K0PHN0</accession>
<sequence>MRTLASLHMVWRGHLLFTAQHALMTFATTIMKYRRVLSRLLIASSGVLHHNTTTYISMALLTNGLSWVQASGRAFLFEQILPLDSAFPSAFNNTPN</sequence>
<comment type="caution">
    <text evidence="1">The sequence shown here is derived from an EMBL/GenBank/DDBJ whole genome shotgun (WGS) entry which is preliminary data.</text>
</comment>
<proteinExistence type="predicted"/>